<dbReference type="AlphaFoldDB" id="A9E0W0"/>
<dbReference type="Proteomes" id="UP000002945">
    <property type="component" value="Unassembled WGS sequence"/>
</dbReference>
<keyword evidence="1" id="KW-0732">Signal</keyword>
<dbReference type="OrthoDB" id="1453516at2"/>
<accession>A9E0W0</accession>
<evidence type="ECO:0000313" key="2">
    <source>
        <dbReference type="EMBL" id="EDP95549.1"/>
    </source>
</evidence>
<dbReference type="HOGENOM" id="CLU_1862537_0_0_10"/>
<comment type="caution">
    <text evidence="2">The sequence shown here is derived from an EMBL/GenBank/DDBJ whole genome shotgun (WGS) entry which is preliminary data.</text>
</comment>
<keyword evidence="3" id="KW-1185">Reference proteome</keyword>
<evidence type="ECO:0000313" key="3">
    <source>
        <dbReference type="Proteomes" id="UP000002945"/>
    </source>
</evidence>
<proteinExistence type="predicted"/>
<dbReference type="STRING" id="391587.KAOT1_21896"/>
<gene>
    <name evidence="2" type="ORF">KAOT1_21896</name>
</gene>
<protein>
    <submittedName>
        <fullName evidence="2">Uncharacterized protein</fullName>
    </submittedName>
</protein>
<reference evidence="2 3" key="1">
    <citation type="journal article" date="2011" name="J. Bacteriol.">
        <title>Genome sequence of the algicidal bacterium Kordia algicida OT-1.</title>
        <authorList>
            <person name="Lee H.S."/>
            <person name="Kang S.G."/>
            <person name="Kwon K.K."/>
            <person name="Lee J.H."/>
            <person name="Kim S.J."/>
        </authorList>
    </citation>
    <scope>NUCLEOTIDE SEQUENCE [LARGE SCALE GENOMIC DNA]</scope>
    <source>
        <strain evidence="2 3">OT-1</strain>
    </source>
</reference>
<sequence length="137" mass="15562">MNTSFLSFLLTFCIAFSVTAQEEKEVNCEGVKSGTFVIPSDDVVPLSTKIVRTEKFQTEYISDGSQRSSRLKWLTDCSYLIVPDAKKENEDPNEALFRKYGGLMVTYTARKGDTIYFTAQLRELKNSDVKGYMIKVK</sequence>
<feature type="signal peptide" evidence="1">
    <location>
        <begin position="1"/>
        <end position="20"/>
    </location>
</feature>
<dbReference type="EMBL" id="ABIB01000007">
    <property type="protein sequence ID" value="EDP95549.1"/>
    <property type="molecule type" value="Genomic_DNA"/>
</dbReference>
<organism evidence="2 3">
    <name type="scientific">Kordia algicida OT-1</name>
    <dbReference type="NCBI Taxonomy" id="391587"/>
    <lineage>
        <taxon>Bacteria</taxon>
        <taxon>Pseudomonadati</taxon>
        <taxon>Bacteroidota</taxon>
        <taxon>Flavobacteriia</taxon>
        <taxon>Flavobacteriales</taxon>
        <taxon>Flavobacteriaceae</taxon>
        <taxon>Kordia</taxon>
    </lineage>
</organism>
<dbReference type="RefSeq" id="WP_007096903.1">
    <property type="nucleotide sequence ID" value="NZ_CP142125.1"/>
</dbReference>
<name>A9E0W0_9FLAO</name>
<feature type="chain" id="PRO_5002737938" evidence="1">
    <location>
        <begin position="21"/>
        <end position="137"/>
    </location>
</feature>
<evidence type="ECO:0000256" key="1">
    <source>
        <dbReference type="SAM" id="SignalP"/>
    </source>
</evidence>